<evidence type="ECO:0000259" key="4">
    <source>
        <dbReference type="PROSITE" id="PS52004"/>
    </source>
</evidence>
<sequence length="414" mass="45218">MRVVVTGMETITPLGLDVNKSWYNLKNCISGISTITLFDPSFIKCHIAGEVKEFDPYDYIDKRMVKRLDRMQQFFKASSIMAAGDANLGNFSSFDPYRFSVIGASALGTPSTFEQNVNLYNEEKIKKISPFFIVNQSANTSAGFVAGMYNARGPQRFLQEACSSGTNAIGLAYKMIKHDEIDLAIVTASEAGITPTIIAGLERLGATVGDRWNAEPEKASRPFDAQRCGFIPSEGAGSIVLESLNHALKRDAKIYAEICGFGSTCDAYHPTAQNQDAESVAKCMEFALNDARLSYENIGFINAHGTSTPSNDVVETKGIKKAFKDRAYDIPITANKSVLGHMWAGAGIVETIFTINSLIENIVPPIMNLENCDKDCDLDYVRGAGRTINADYAMKNSFGFGGTNGSLIIKRWTD</sequence>
<dbReference type="InterPro" id="IPR000794">
    <property type="entry name" value="Beta-ketoacyl_synthase"/>
</dbReference>
<protein>
    <submittedName>
        <fullName evidence="5">Beta-ketoacyl-ACP synthase II</fullName>
        <ecNumber evidence="5">2.3.1.179</ecNumber>
    </submittedName>
</protein>
<dbReference type="Pfam" id="PF00109">
    <property type="entry name" value="ketoacyl-synt"/>
    <property type="match status" value="1"/>
</dbReference>
<dbReference type="SUPFAM" id="SSF53901">
    <property type="entry name" value="Thiolase-like"/>
    <property type="match status" value="2"/>
</dbReference>
<dbReference type="InterPro" id="IPR020841">
    <property type="entry name" value="PKS_Beta-ketoAc_synthase_dom"/>
</dbReference>
<evidence type="ECO:0000256" key="2">
    <source>
        <dbReference type="ARBA" id="ARBA00022679"/>
    </source>
</evidence>
<name>A0A5D0MLH1_FLESI</name>
<keyword evidence="5" id="KW-0012">Acyltransferase</keyword>
<dbReference type="RefSeq" id="WP_303701697.1">
    <property type="nucleotide sequence ID" value="NZ_VSIV01000262.1"/>
</dbReference>
<dbReference type="GO" id="GO:0005829">
    <property type="term" value="C:cytosol"/>
    <property type="evidence" value="ECO:0007669"/>
    <property type="project" value="TreeGrafter"/>
</dbReference>
<dbReference type="SMART" id="SM00825">
    <property type="entry name" value="PKS_KS"/>
    <property type="match status" value="1"/>
</dbReference>
<dbReference type="Proteomes" id="UP000323337">
    <property type="component" value="Unassembled WGS sequence"/>
</dbReference>
<dbReference type="PROSITE" id="PS52004">
    <property type="entry name" value="KS3_2"/>
    <property type="match status" value="1"/>
</dbReference>
<dbReference type="EC" id="2.3.1.179" evidence="5"/>
<dbReference type="PANTHER" id="PTHR11712:SF336">
    <property type="entry name" value="3-OXOACYL-[ACYL-CARRIER-PROTEIN] SYNTHASE, MITOCHONDRIAL"/>
    <property type="match status" value="1"/>
</dbReference>
<dbReference type="InterPro" id="IPR016039">
    <property type="entry name" value="Thiolase-like"/>
</dbReference>
<evidence type="ECO:0000313" key="5">
    <source>
        <dbReference type="EMBL" id="TYB32785.1"/>
    </source>
</evidence>
<evidence type="ECO:0000313" key="6">
    <source>
        <dbReference type="Proteomes" id="UP000323337"/>
    </source>
</evidence>
<evidence type="ECO:0000256" key="3">
    <source>
        <dbReference type="RuleBase" id="RU003694"/>
    </source>
</evidence>
<dbReference type="InterPro" id="IPR014031">
    <property type="entry name" value="Ketoacyl_synth_C"/>
</dbReference>
<dbReference type="CDD" id="cd00834">
    <property type="entry name" value="KAS_I_II"/>
    <property type="match status" value="1"/>
</dbReference>
<comment type="similarity">
    <text evidence="1 3">Belongs to the thiolase-like superfamily. Beta-ketoacyl-ACP synthases family.</text>
</comment>
<proteinExistence type="inferred from homology"/>
<evidence type="ECO:0000256" key="1">
    <source>
        <dbReference type="ARBA" id="ARBA00008467"/>
    </source>
</evidence>
<dbReference type="GO" id="GO:0004315">
    <property type="term" value="F:3-oxoacyl-[acyl-carrier-protein] synthase activity"/>
    <property type="evidence" value="ECO:0007669"/>
    <property type="project" value="UniProtKB-EC"/>
</dbReference>
<dbReference type="AlphaFoldDB" id="A0A5D0MLH1"/>
<reference evidence="5 6" key="1">
    <citation type="submission" date="2019-08" db="EMBL/GenBank/DDBJ databases">
        <title>Genomic characterization of a novel candidate phylum (ARYD3) from a high temperature, high salinity tertiary oil reservoir in north central Oklahoma, USA.</title>
        <authorList>
            <person name="Youssef N.H."/>
            <person name="Yadav A."/>
            <person name="Elshahed M.S."/>
        </authorList>
    </citation>
    <scope>NUCLEOTIDE SEQUENCE [LARGE SCALE GENOMIC DNA]</scope>
    <source>
        <strain evidence="5">ARYD1</strain>
    </source>
</reference>
<dbReference type="NCBIfam" id="NF005589">
    <property type="entry name" value="PRK07314.1"/>
    <property type="match status" value="1"/>
</dbReference>
<dbReference type="PROSITE" id="PS00606">
    <property type="entry name" value="KS3_1"/>
    <property type="match status" value="1"/>
</dbReference>
<accession>A0A5D0MLH1</accession>
<dbReference type="EMBL" id="VSIV01000262">
    <property type="protein sequence ID" value="TYB32785.1"/>
    <property type="molecule type" value="Genomic_DNA"/>
</dbReference>
<dbReference type="InterPro" id="IPR018201">
    <property type="entry name" value="Ketoacyl_synth_AS"/>
</dbReference>
<dbReference type="Gene3D" id="3.40.47.10">
    <property type="match status" value="1"/>
</dbReference>
<keyword evidence="2 3" id="KW-0808">Transferase</keyword>
<feature type="domain" description="Ketosynthase family 3 (KS3)" evidence="4">
    <location>
        <begin position="1"/>
        <end position="411"/>
    </location>
</feature>
<gene>
    <name evidence="5" type="ORF">FXF49_09720</name>
</gene>
<dbReference type="GO" id="GO:0006633">
    <property type="term" value="P:fatty acid biosynthetic process"/>
    <property type="evidence" value="ECO:0007669"/>
    <property type="project" value="InterPro"/>
</dbReference>
<dbReference type="PANTHER" id="PTHR11712">
    <property type="entry name" value="POLYKETIDE SYNTHASE-RELATED"/>
    <property type="match status" value="1"/>
</dbReference>
<comment type="caution">
    <text evidence="5">The sequence shown here is derived from an EMBL/GenBank/DDBJ whole genome shotgun (WGS) entry which is preliminary data.</text>
</comment>
<dbReference type="Pfam" id="PF02801">
    <property type="entry name" value="Ketoacyl-synt_C"/>
    <property type="match status" value="1"/>
</dbReference>
<dbReference type="InterPro" id="IPR014030">
    <property type="entry name" value="Ketoacyl_synth_N"/>
</dbReference>
<organism evidence="5 6">
    <name type="scientific">Flexistipes sinusarabici</name>
    <dbReference type="NCBI Taxonomy" id="2352"/>
    <lineage>
        <taxon>Bacteria</taxon>
        <taxon>Pseudomonadati</taxon>
        <taxon>Deferribacterota</taxon>
        <taxon>Deferribacteres</taxon>
        <taxon>Deferribacterales</taxon>
        <taxon>Flexistipitaceae</taxon>
        <taxon>Flexistipes</taxon>
    </lineage>
</organism>